<gene>
    <name evidence="3" type="ORF">C2E21_2079</name>
</gene>
<evidence type="ECO:0000313" key="3">
    <source>
        <dbReference type="EMBL" id="PRW59380.1"/>
    </source>
</evidence>
<accession>A0A2P6TZB6</accession>
<organism evidence="3 4">
    <name type="scientific">Chlorella sorokiniana</name>
    <name type="common">Freshwater green alga</name>
    <dbReference type="NCBI Taxonomy" id="3076"/>
    <lineage>
        <taxon>Eukaryota</taxon>
        <taxon>Viridiplantae</taxon>
        <taxon>Chlorophyta</taxon>
        <taxon>core chlorophytes</taxon>
        <taxon>Trebouxiophyceae</taxon>
        <taxon>Chlorellales</taxon>
        <taxon>Chlorellaceae</taxon>
        <taxon>Chlorella clade</taxon>
        <taxon>Chlorella</taxon>
    </lineage>
</organism>
<reference evidence="3 4" key="1">
    <citation type="journal article" date="2018" name="Plant J.">
        <title>Genome sequences of Chlorella sorokiniana UTEX 1602 and Micractinium conductrix SAG 241.80: implications to maltose excretion by a green alga.</title>
        <authorList>
            <person name="Arriola M.B."/>
            <person name="Velmurugan N."/>
            <person name="Zhang Y."/>
            <person name="Plunkett M.H."/>
            <person name="Hondzo H."/>
            <person name="Barney B.M."/>
        </authorList>
    </citation>
    <scope>NUCLEOTIDE SEQUENCE [LARGE SCALE GENOMIC DNA]</scope>
    <source>
        <strain evidence="4">UTEX 1602</strain>
    </source>
</reference>
<evidence type="ECO:0000256" key="1">
    <source>
        <dbReference type="ARBA" id="ARBA00022737"/>
    </source>
</evidence>
<name>A0A2P6TZB6_CHLSO</name>
<evidence type="ECO:0000313" key="4">
    <source>
        <dbReference type="Proteomes" id="UP000239899"/>
    </source>
</evidence>
<feature type="compositionally biased region" description="Low complexity" evidence="2">
    <location>
        <begin position="140"/>
        <end position="159"/>
    </location>
</feature>
<sequence length="263" mass="27721">MFEHFGVNSLSAFRHKFRHYQLRPHGSGSGAAAKGSTSAAEGPAPLLGGPGSGNSRNRWQVQQREGGTYVGELLDGRPHGGGILLSKAGGGWVLHMGRWSEGKRNGPGVVVTSRGEEMQGFFLDDTVWGPAEYRFVPMPGGSSSAHGSSSDAGSSNSDGQPPHRLAYAGMMNGRPQGRGCMTWSDGTREMGQFDGTNCYLRMSQDEVAGVLLVAADNASEARIAAAEVQHSALRQHRHIAEEAAQIFAMLSPPQAPAAHADAA</sequence>
<feature type="region of interest" description="Disordered" evidence="2">
    <location>
        <begin position="139"/>
        <end position="171"/>
    </location>
</feature>
<dbReference type="GO" id="GO:0016020">
    <property type="term" value="C:membrane"/>
    <property type="evidence" value="ECO:0007669"/>
    <property type="project" value="UniProtKB-ARBA"/>
</dbReference>
<proteinExistence type="predicted"/>
<keyword evidence="1" id="KW-0677">Repeat</keyword>
<dbReference type="Proteomes" id="UP000239899">
    <property type="component" value="Unassembled WGS sequence"/>
</dbReference>
<dbReference type="Pfam" id="PF02493">
    <property type="entry name" value="MORN"/>
    <property type="match status" value="3"/>
</dbReference>
<dbReference type="AlphaFoldDB" id="A0A2P6TZB6"/>
<protein>
    <submittedName>
        <fullName evidence="3">F-box domain</fullName>
    </submittedName>
</protein>
<dbReference type="InterPro" id="IPR003409">
    <property type="entry name" value="MORN"/>
</dbReference>
<dbReference type="SUPFAM" id="SSF82185">
    <property type="entry name" value="Histone H3 K4-specific methyltransferase SET7/9 N-terminal domain"/>
    <property type="match status" value="1"/>
</dbReference>
<feature type="region of interest" description="Disordered" evidence="2">
    <location>
        <begin position="23"/>
        <end position="58"/>
    </location>
</feature>
<evidence type="ECO:0000256" key="2">
    <source>
        <dbReference type="SAM" id="MobiDB-lite"/>
    </source>
</evidence>
<dbReference type="EMBL" id="LHPG02000004">
    <property type="protein sequence ID" value="PRW59380.1"/>
    <property type="molecule type" value="Genomic_DNA"/>
</dbReference>
<dbReference type="OrthoDB" id="270720at2759"/>
<comment type="caution">
    <text evidence="3">The sequence shown here is derived from an EMBL/GenBank/DDBJ whole genome shotgun (WGS) entry which is preliminary data.</text>
</comment>
<keyword evidence="4" id="KW-1185">Reference proteome</keyword>
<feature type="compositionally biased region" description="Low complexity" evidence="2">
    <location>
        <begin position="30"/>
        <end position="47"/>
    </location>
</feature>